<dbReference type="InterPro" id="IPR000195">
    <property type="entry name" value="Rab-GAP-TBC_dom"/>
</dbReference>
<proteinExistence type="predicted"/>
<dbReference type="Gene3D" id="1.10.472.80">
    <property type="entry name" value="Ypt/Rab-GAP domain of gyp1p, domain 3"/>
    <property type="match status" value="1"/>
</dbReference>
<protein>
    <submittedName>
        <fullName evidence="2">GTPase-activating protein GYP5</fullName>
    </submittedName>
</protein>
<evidence type="ECO:0000259" key="1">
    <source>
        <dbReference type="PROSITE" id="PS50086"/>
    </source>
</evidence>
<dbReference type="GO" id="GO:0005096">
    <property type="term" value="F:GTPase activator activity"/>
    <property type="evidence" value="ECO:0007669"/>
    <property type="project" value="TreeGrafter"/>
</dbReference>
<comment type="caution">
    <text evidence="2">The sequence shown here is derived from an EMBL/GenBank/DDBJ whole genome shotgun (WGS) entry which is preliminary data.</text>
</comment>
<evidence type="ECO:0000313" key="3">
    <source>
        <dbReference type="Proteomes" id="UP000188320"/>
    </source>
</evidence>
<reference evidence="3" key="1">
    <citation type="submission" date="2017-01" db="EMBL/GenBank/DDBJ databases">
        <authorList>
            <person name="Wang Y."/>
            <person name="White M."/>
            <person name="Kvist S."/>
            <person name="Moncalvo J.-M."/>
        </authorList>
    </citation>
    <scope>NUCLEOTIDE SEQUENCE [LARGE SCALE GENOMIC DNA]</scope>
    <source>
        <strain evidence="3">COL-18-3</strain>
    </source>
</reference>
<accession>A0A1R1PT66</accession>
<dbReference type="SUPFAM" id="SSF47923">
    <property type="entry name" value="Ypt/Rab-GAP domain of gyp1p"/>
    <property type="match status" value="1"/>
</dbReference>
<dbReference type="PROSITE" id="PS50086">
    <property type="entry name" value="TBC_RABGAP"/>
    <property type="match status" value="1"/>
</dbReference>
<sequence>AGGVVQCAEGVFAARPRSGLLPGNGVSGGAAAAEHARGTGVCGVGATDEPLSAAWLIEETMPLLAKHFTREGIQSSMYSSQWFMTLFACCLPMSLALRVFDLVFCEGADVLLQIALAVLKRAQPTLLTLRFESLVKYLSDGSLFTYYAQQPDDFLLADLNHITVVTTKRLAKLARDHAAVLAKADKISDTISALKAENARILRENSQMLATLQSLSTEHSDLSSQYINCKLDLQKANDTIAALNSRIDQLNQSLLTERRLAEDSLRVEMDTLAHKNLELTVQHESALEKIDYLEATLLKSNSQFVDSENQRLVLENKLLKMKKALS</sequence>
<dbReference type="PANTHER" id="PTHR47219">
    <property type="entry name" value="RAB GTPASE-ACTIVATING PROTEIN 1-LIKE"/>
    <property type="match status" value="1"/>
</dbReference>
<dbReference type="OrthoDB" id="295078at2759"/>
<feature type="domain" description="Rab-GAP TBC" evidence="1">
    <location>
        <begin position="1"/>
        <end position="107"/>
    </location>
</feature>
<dbReference type="InterPro" id="IPR050302">
    <property type="entry name" value="Rab_GAP_TBC_domain"/>
</dbReference>
<dbReference type="AlphaFoldDB" id="A0A1R1PT66"/>
<dbReference type="PANTHER" id="PTHR47219:SF9">
    <property type="entry name" value="GTPASE ACTIVATING PROTEIN AND CENTROSOME-ASSOCIATED, ISOFORM B"/>
    <property type="match status" value="1"/>
</dbReference>
<name>A0A1R1PT66_ZANCU</name>
<feature type="non-terminal residue" evidence="2">
    <location>
        <position position="1"/>
    </location>
</feature>
<dbReference type="Pfam" id="PF23436">
    <property type="entry name" value="RabGap-TBC_2"/>
    <property type="match status" value="1"/>
</dbReference>
<keyword evidence="3" id="KW-1185">Reference proteome</keyword>
<dbReference type="EMBL" id="LSSK01000249">
    <property type="protein sequence ID" value="OMH84119.1"/>
    <property type="molecule type" value="Genomic_DNA"/>
</dbReference>
<dbReference type="GO" id="GO:0031267">
    <property type="term" value="F:small GTPase binding"/>
    <property type="evidence" value="ECO:0007669"/>
    <property type="project" value="TreeGrafter"/>
</dbReference>
<evidence type="ECO:0000313" key="2">
    <source>
        <dbReference type="EMBL" id="OMH84119.1"/>
    </source>
</evidence>
<gene>
    <name evidence="2" type="ORF">AX774_g2370</name>
</gene>
<dbReference type="Proteomes" id="UP000188320">
    <property type="component" value="Unassembled WGS sequence"/>
</dbReference>
<dbReference type="InterPro" id="IPR035969">
    <property type="entry name" value="Rab-GAP_TBC_sf"/>
</dbReference>
<organism evidence="2 3">
    <name type="scientific">Zancudomyces culisetae</name>
    <name type="common">Gut fungus</name>
    <name type="synonym">Smittium culisetae</name>
    <dbReference type="NCBI Taxonomy" id="1213189"/>
    <lineage>
        <taxon>Eukaryota</taxon>
        <taxon>Fungi</taxon>
        <taxon>Fungi incertae sedis</taxon>
        <taxon>Zoopagomycota</taxon>
        <taxon>Kickxellomycotina</taxon>
        <taxon>Harpellomycetes</taxon>
        <taxon>Harpellales</taxon>
        <taxon>Legeriomycetaceae</taxon>
        <taxon>Zancudomyces</taxon>
    </lineage>
</organism>